<evidence type="ECO:0000256" key="11">
    <source>
        <dbReference type="ARBA" id="ARBA00022977"/>
    </source>
</evidence>
<keyword evidence="11" id="KW-0784">Thiamine biosynthesis</keyword>
<dbReference type="HAMAP" id="MF_00097">
    <property type="entry name" value="TMP_synthase"/>
    <property type="match status" value="1"/>
</dbReference>
<name>A0ABP1DK65_9APHY</name>
<evidence type="ECO:0000313" key="16">
    <source>
        <dbReference type="EMBL" id="CAL1707067.1"/>
    </source>
</evidence>
<dbReference type="PANTHER" id="PTHR20857">
    <property type="entry name" value="THIAMINE-PHOSPHATE PYROPHOSPHORYLASE"/>
    <property type="match status" value="1"/>
</dbReference>
<protein>
    <recommendedName>
        <fullName evidence="15">Thiamine phosphate synthase/TenI domain-containing protein</fullName>
    </recommendedName>
</protein>
<dbReference type="Proteomes" id="UP001497453">
    <property type="component" value="Chromosome 4"/>
</dbReference>
<dbReference type="EMBL" id="OZ037947">
    <property type="protein sequence ID" value="CAL1707067.1"/>
    <property type="molecule type" value="Genomic_DNA"/>
</dbReference>
<reference evidence="17" key="1">
    <citation type="submission" date="2024-04" db="EMBL/GenBank/DDBJ databases">
        <authorList>
            <person name="Shaw F."/>
            <person name="Minotto A."/>
        </authorList>
    </citation>
    <scope>NUCLEOTIDE SEQUENCE [LARGE SCALE GENOMIC DNA]</scope>
</reference>
<evidence type="ECO:0000256" key="5">
    <source>
        <dbReference type="ARBA" id="ARBA00022679"/>
    </source>
</evidence>
<evidence type="ECO:0000259" key="15">
    <source>
        <dbReference type="Pfam" id="PF02581"/>
    </source>
</evidence>
<evidence type="ECO:0000256" key="10">
    <source>
        <dbReference type="ARBA" id="ARBA00022842"/>
    </source>
</evidence>
<dbReference type="CDD" id="cd01170">
    <property type="entry name" value="THZ_kinase"/>
    <property type="match status" value="1"/>
</dbReference>
<dbReference type="Pfam" id="PF02581">
    <property type="entry name" value="TMP-TENI"/>
    <property type="match status" value="1"/>
</dbReference>
<evidence type="ECO:0000256" key="2">
    <source>
        <dbReference type="ARBA" id="ARBA00001946"/>
    </source>
</evidence>
<evidence type="ECO:0000256" key="4">
    <source>
        <dbReference type="ARBA" id="ARBA00005165"/>
    </source>
</evidence>
<evidence type="ECO:0000256" key="7">
    <source>
        <dbReference type="ARBA" id="ARBA00022741"/>
    </source>
</evidence>
<evidence type="ECO:0000256" key="3">
    <source>
        <dbReference type="ARBA" id="ARBA00004868"/>
    </source>
</evidence>
<accession>A0ABP1DK65</accession>
<feature type="domain" description="Thiamine phosphate synthase/TenI" evidence="15">
    <location>
        <begin position="10"/>
        <end position="203"/>
    </location>
</feature>
<dbReference type="Gene3D" id="3.40.1190.20">
    <property type="match status" value="1"/>
</dbReference>
<keyword evidence="8" id="KW-0418">Kinase</keyword>
<gene>
    <name evidence="16" type="ORF">GFSPODELE1_LOCUS6180</name>
</gene>
<dbReference type="NCBIfam" id="NF006830">
    <property type="entry name" value="PRK09355.1"/>
    <property type="match status" value="1"/>
</dbReference>
<comment type="catalytic activity">
    <reaction evidence="14">
        <text>2-[(2R,5Z)-2-carboxy-4-methylthiazol-5(2H)-ylidene]ethyl phosphate + 4-amino-2-methyl-5-(diphosphooxymethyl)pyrimidine + 2 H(+) = thiamine phosphate + CO2 + diphosphate</text>
        <dbReference type="Rhea" id="RHEA:47844"/>
        <dbReference type="ChEBI" id="CHEBI:15378"/>
        <dbReference type="ChEBI" id="CHEBI:16526"/>
        <dbReference type="ChEBI" id="CHEBI:33019"/>
        <dbReference type="ChEBI" id="CHEBI:37575"/>
        <dbReference type="ChEBI" id="CHEBI:57841"/>
        <dbReference type="ChEBI" id="CHEBI:62899"/>
        <dbReference type="EC" id="2.5.1.3"/>
    </reaction>
</comment>
<dbReference type="Pfam" id="PF02110">
    <property type="entry name" value="HK"/>
    <property type="match status" value="1"/>
</dbReference>
<dbReference type="CDD" id="cd00564">
    <property type="entry name" value="TMP_TenI"/>
    <property type="match status" value="1"/>
</dbReference>
<evidence type="ECO:0000256" key="6">
    <source>
        <dbReference type="ARBA" id="ARBA00022723"/>
    </source>
</evidence>
<dbReference type="PANTHER" id="PTHR20857:SF23">
    <property type="entry name" value="THIAMINE BIOSYNTHETIC BIFUNCTIONAL ENZYME"/>
    <property type="match status" value="1"/>
</dbReference>
<keyword evidence="17" id="KW-1185">Reference proteome</keyword>
<comment type="pathway">
    <text evidence="3">Cofactor biosynthesis; thiamine diphosphate biosynthesis; 4-methyl-5-(2-phosphoethyl)-thiazole from 5-(2-hydroxyethyl)-4-methylthiazole: step 1/1.</text>
</comment>
<dbReference type="SUPFAM" id="SSF53613">
    <property type="entry name" value="Ribokinase-like"/>
    <property type="match status" value="1"/>
</dbReference>
<comment type="pathway">
    <text evidence="4">Cofactor biosynthesis; thiamine diphosphate biosynthesis; thiamine phosphate from 4-amino-2-methyl-5-diphosphomethylpyrimidine and 4-methyl-5-(2-phosphoethyl)-thiazole: step 1/1.</text>
</comment>
<proteinExistence type="inferred from homology"/>
<evidence type="ECO:0000256" key="8">
    <source>
        <dbReference type="ARBA" id="ARBA00022777"/>
    </source>
</evidence>
<dbReference type="InterPro" id="IPR000417">
    <property type="entry name" value="Hyethyz_kinase"/>
</dbReference>
<keyword evidence="9" id="KW-0067">ATP-binding</keyword>
<evidence type="ECO:0000313" key="17">
    <source>
        <dbReference type="Proteomes" id="UP001497453"/>
    </source>
</evidence>
<evidence type="ECO:0000256" key="13">
    <source>
        <dbReference type="ARBA" id="ARBA00047851"/>
    </source>
</evidence>
<evidence type="ECO:0000256" key="1">
    <source>
        <dbReference type="ARBA" id="ARBA00001771"/>
    </source>
</evidence>
<dbReference type="Gene3D" id="3.20.20.70">
    <property type="entry name" value="Aldolase class I"/>
    <property type="match status" value="1"/>
</dbReference>
<comment type="catalytic activity">
    <reaction evidence="13">
        <text>2-(2-carboxy-4-methylthiazol-5-yl)ethyl phosphate + 4-amino-2-methyl-5-(diphosphooxymethyl)pyrimidine + 2 H(+) = thiamine phosphate + CO2 + diphosphate</text>
        <dbReference type="Rhea" id="RHEA:47848"/>
        <dbReference type="ChEBI" id="CHEBI:15378"/>
        <dbReference type="ChEBI" id="CHEBI:16526"/>
        <dbReference type="ChEBI" id="CHEBI:33019"/>
        <dbReference type="ChEBI" id="CHEBI:37575"/>
        <dbReference type="ChEBI" id="CHEBI:57841"/>
        <dbReference type="ChEBI" id="CHEBI:62890"/>
        <dbReference type="EC" id="2.5.1.3"/>
    </reaction>
</comment>
<keyword evidence="6" id="KW-0479">Metal-binding</keyword>
<dbReference type="SUPFAM" id="SSF51391">
    <property type="entry name" value="Thiamin phosphate synthase"/>
    <property type="match status" value="1"/>
</dbReference>
<dbReference type="InterPro" id="IPR029056">
    <property type="entry name" value="Ribokinase-like"/>
</dbReference>
<sequence length="536" mass="56463">MAKPHVDYSLYLVTGRDLLPPGKDYFESLEESIRGGVTLVQIREKATDTGKFLEIARRSLEICHKYSVPLLINDRIDIALAIGADGVHLGQADMPIDIARSLLPPNSIIGKTCNNSEHVRQAVEEGVDYVGLGPVWGTKTKDVTAPTTGPRGIGTMLDELEGSDVKAVAIAGIKSTNVLHCLHGSVSPASNRSLDGVAVVSDIVASIDPFTAASKIVTIVKAFKRARSEQTHIFSNPLLGDLSVEYDAESVKKAVGKALNDIKEFGPLVHQITNNVVTTQSANATLALGGSPIMATAPEEMEDLSKVTGALLVNFGTIQSLAGMLAAGRNANINRKPIVFDPVGVGATQYRKTCAQELLNEWQATVIKGNAGELAALANSNEVQARGVDSVGNGFADPAEFVRSLARKERCIIALTGTTDYISDGYIVLKLSNGHPLLGEITGSGCMVGTCVATFCAGVSLREHAERVGGEDDGRLARGDMLIAAAGGVLALTIASEFAAAREDVKGSGTFLPALIDELGKLTPEKMEKAAKVEVL</sequence>
<keyword evidence="5" id="KW-0808">Transferase</keyword>
<evidence type="ECO:0000256" key="9">
    <source>
        <dbReference type="ARBA" id="ARBA00022840"/>
    </source>
</evidence>
<dbReference type="PRINTS" id="PR01099">
    <property type="entry name" value="HYETHTZKNASE"/>
</dbReference>
<comment type="cofactor">
    <cofactor evidence="2">
        <name>Mg(2+)</name>
        <dbReference type="ChEBI" id="CHEBI:18420"/>
    </cofactor>
</comment>
<dbReference type="NCBIfam" id="TIGR00693">
    <property type="entry name" value="thiE"/>
    <property type="match status" value="1"/>
</dbReference>
<dbReference type="InterPro" id="IPR036206">
    <property type="entry name" value="ThiamineP_synth_sf"/>
</dbReference>
<dbReference type="HAMAP" id="MF_00228">
    <property type="entry name" value="Thz_kinase"/>
    <property type="match status" value="1"/>
</dbReference>
<keyword evidence="7" id="KW-0547">Nucleotide-binding</keyword>
<evidence type="ECO:0000256" key="14">
    <source>
        <dbReference type="ARBA" id="ARBA00047883"/>
    </source>
</evidence>
<dbReference type="InterPro" id="IPR022998">
    <property type="entry name" value="ThiamineP_synth_TenI"/>
</dbReference>
<comment type="catalytic activity">
    <reaction evidence="1">
        <text>5-(2-hydroxyethyl)-4-methylthiazole + ATP = 4-methyl-5-(2-phosphooxyethyl)-thiazole + ADP + H(+)</text>
        <dbReference type="Rhea" id="RHEA:24212"/>
        <dbReference type="ChEBI" id="CHEBI:15378"/>
        <dbReference type="ChEBI" id="CHEBI:17957"/>
        <dbReference type="ChEBI" id="CHEBI:30616"/>
        <dbReference type="ChEBI" id="CHEBI:58296"/>
        <dbReference type="ChEBI" id="CHEBI:456216"/>
        <dbReference type="EC" id="2.7.1.50"/>
    </reaction>
</comment>
<organism evidence="16 17">
    <name type="scientific">Somion occarium</name>
    <dbReference type="NCBI Taxonomy" id="3059160"/>
    <lineage>
        <taxon>Eukaryota</taxon>
        <taxon>Fungi</taxon>
        <taxon>Dikarya</taxon>
        <taxon>Basidiomycota</taxon>
        <taxon>Agaricomycotina</taxon>
        <taxon>Agaricomycetes</taxon>
        <taxon>Polyporales</taxon>
        <taxon>Cerrenaceae</taxon>
        <taxon>Somion</taxon>
    </lineage>
</organism>
<keyword evidence="10" id="KW-0460">Magnesium</keyword>
<dbReference type="InterPro" id="IPR013785">
    <property type="entry name" value="Aldolase_TIM"/>
</dbReference>
<dbReference type="InterPro" id="IPR034291">
    <property type="entry name" value="TMP_synthase"/>
</dbReference>
<evidence type="ECO:0000256" key="12">
    <source>
        <dbReference type="ARBA" id="ARBA00047334"/>
    </source>
</evidence>
<comment type="catalytic activity">
    <reaction evidence="12">
        <text>4-methyl-5-(2-phosphooxyethyl)-thiazole + 4-amino-2-methyl-5-(diphosphooxymethyl)pyrimidine + H(+) = thiamine phosphate + diphosphate</text>
        <dbReference type="Rhea" id="RHEA:22328"/>
        <dbReference type="ChEBI" id="CHEBI:15378"/>
        <dbReference type="ChEBI" id="CHEBI:33019"/>
        <dbReference type="ChEBI" id="CHEBI:37575"/>
        <dbReference type="ChEBI" id="CHEBI:57841"/>
        <dbReference type="ChEBI" id="CHEBI:58296"/>
        <dbReference type="EC" id="2.5.1.3"/>
    </reaction>
</comment>